<dbReference type="NCBIfam" id="TIGR03026">
    <property type="entry name" value="NDP-sugDHase"/>
    <property type="match status" value="1"/>
</dbReference>
<evidence type="ECO:0000313" key="7">
    <source>
        <dbReference type="Proteomes" id="UP000501076"/>
    </source>
</evidence>
<dbReference type="InterPro" id="IPR014027">
    <property type="entry name" value="UDP-Glc/GDP-Man_DH_C"/>
</dbReference>
<dbReference type="SUPFAM" id="SSF48179">
    <property type="entry name" value="6-phosphogluconate dehydrogenase C-terminal domain-like"/>
    <property type="match status" value="1"/>
</dbReference>
<evidence type="ECO:0000256" key="4">
    <source>
        <dbReference type="PIRNR" id="PIRNR000124"/>
    </source>
</evidence>
<sequence>MVKEISVIGLGFIGLPLSLSFAMNEAKVYGVDVNKDLVSEINQGHTHHKESFNNLSIQTILNDQIRNERFSALTSILDLPESVDTYIITVGIPVKDGQLATGPIESVAVDLSKRLKKGDTVILRSTVVPGFTNEFFKPILELSGLKAGEDFHLAYASERIAEGKAFKEFVDMPLVIGGVTREDAEKAREALTIVTKAETHIASSIEVVEMSKVIENAQRDVNIAMVQQYATMARHLGIDPRELIQMANTHTRVNLLTPGPGVGGYCLPNAFHYLVPKAKELGILNELSISQEARQYNDGIPNKIVKMVEDKLKELGKDLSDSKVAVFGLAMKDFSNDDRISPPVYISELFVEKAKETRAYDPVVPTKYSFKDDSAYDAVKDADALLILCEQEEMSSLDYKKIRGLMKKDAFVLDTKHFFKRVCMEDINIYYF</sequence>
<dbReference type="Gene3D" id="3.40.50.720">
    <property type="entry name" value="NAD(P)-binding Rossmann-like Domain"/>
    <property type="match status" value="2"/>
</dbReference>
<dbReference type="Pfam" id="PF03720">
    <property type="entry name" value="UDPG_MGDP_dh_C"/>
    <property type="match status" value="1"/>
</dbReference>
<dbReference type="InterPro" id="IPR036220">
    <property type="entry name" value="UDP-Glc/GDP-Man_DH_C_sf"/>
</dbReference>
<dbReference type="PIRSF" id="PIRSF500136">
    <property type="entry name" value="UDP_ManNAc_DH"/>
    <property type="match status" value="1"/>
</dbReference>
<dbReference type="InterPro" id="IPR017476">
    <property type="entry name" value="UDP-Glc/GDP-Man"/>
</dbReference>
<organism evidence="6 7">
    <name type="scientific">Priestia megaterium</name>
    <name type="common">Bacillus megaterium</name>
    <dbReference type="NCBI Taxonomy" id="1404"/>
    <lineage>
        <taxon>Bacteria</taxon>
        <taxon>Bacillati</taxon>
        <taxon>Bacillota</taxon>
        <taxon>Bacilli</taxon>
        <taxon>Bacillales</taxon>
        <taxon>Bacillaceae</taxon>
        <taxon>Priestia</taxon>
    </lineage>
</organism>
<evidence type="ECO:0000256" key="2">
    <source>
        <dbReference type="ARBA" id="ARBA00023002"/>
    </source>
</evidence>
<keyword evidence="6" id="KW-0614">Plasmid</keyword>
<proteinExistence type="inferred from homology"/>
<evidence type="ECO:0000313" key="6">
    <source>
        <dbReference type="EMBL" id="QJX80172.1"/>
    </source>
</evidence>
<keyword evidence="3" id="KW-0520">NAD</keyword>
<dbReference type="GO" id="GO:0000271">
    <property type="term" value="P:polysaccharide biosynthetic process"/>
    <property type="evidence" value="ECO:0007669"/>
    <property type="project" value="InterPro"/>
</dbReference>
<dbReference type="SMART" id="SM00984">
    <property type="entry name" value="UDPG_MGDP_dh_C"/>
    <property type="match status" value="1"/>
</dbReference>
<gene>
    <name evidence="6" type="ORF">FDZ14_29180</name>
</gene>
<evidence type="ECO:0000256" key="1">
    <source>
        <dbReference type="ARBA" id="ARBA00006601"/>
    </source>
</evidence>
<reference evidence="6 7" key="1">
    <citation type="submission" date="2019-10" db="EMBL/GenBank/DDBJ databases">
        <title>Complete genome sequences for adaption low water activity.</title>
        <authorList>
            <person name="Zhao L."/>
            <person name="Zhong J."/>
        </authorList>
    </citation>
    <scope>NUCLEOTIDE SEQUENCE [LARGE SCALE GENOMIC DNA]</scope>
    <source>
        <strain evidence="6 7">FDU301</strain>
        <plasmid evidence="7">pfdu301a</plasmid>
    </source>
</reference>
<dbReference type="GO" id="GO:0016616">
    <property type="term" value="F:oxidoreductase activity, acting on the CH-OH group of donors, NAD or NADP as acceptor"/>
    <property type="evidence" value="ECO:0007669"/>
    <property type="project" value="InterPro"/>
</dbReference>
<accession>A0A6M6DZH5</accession>
<dbReference type="GO" id="GO:0016628">
    <property type="term" value="F:oxidoreductase activity, acting on the CH-CH group of donors, NAD or NADP as acceptor"/>
    <property type="evidence" value="ECO:0007669"/>
    <property type="project" value="InterPro"/>
</dbReference>
<feature type="domain" description="UDP-glucose/GDP-mannose dehydrogenase C-terminal" evidence="5">
    <location>
        <begin position="325"/>
        <end position="421"/>
    </location>
</feature>
<dbReference type="InterPro" id="IPR036291">
    <property type="entry name" value="NAD(P)-bd_dom_sf"/>
</dbReference>
<dbReference type="AlphaFoldDB" id="A0A6M6DZH5"/>
<protein>
    <submittedName>
        <fullName evidence="6">Nucleotide sugar dehydrogenase</fullName>
    </submittedName>
</protein>
<dbReference type="InterPro" id="IPR008927">
    <property type="entry name" value="6-PGluconate_DH-like_C_sf"/>
</dbReference>
<dbReference type="Proteomes" id="UP000501076">
    <property type="component" value="Plasmid pFDU301A"/>
</dbReference>
<dbReference type="GO" id="GO:0051287">
    <property type="term" value="F:NAD binding"/>
    <property type="evidence" value="ECO:0007669"/>
    <property type="project" value="InterPro"/>
</dbReference>
<geneLocation type="plasmid" evidence="7">
    <name>pfdu301a</name>
</geneLocation>
<dbReference type="InterPro" id="IPR001732">
    <property type="entry name" value="UDP-Glc/GDP-Man_DH_N"/>
</dbReference>
<dbReference type="PIRSF" id="PIRSF000124">
    <property type="entry name" value="UDPglc_GDPman_dh"/>
    <property type="match status" value="1"/>
</dbReference>
<dbReference type="InterPro" id="IPR028359">
    <property type="entry name" value="UDP_ManNAc/GlcNAc_DH"/>
</dbReference>
<dbReference type="Pfam" id="PF03721">
    <property type="entry name" value="UDPG_MGDP_dh_N"/>
    <property type="match status" value="1"/>
</dbReference>
<dbReference type="Pfam" id="PF00984">
    <property type="entry name" value="UDPG_MGDP_dh"/>
    <property type="match status" value="1"/>
</dbReference>
<dbReference type="InterPro" id="IPR014026">
    <property type="entry name" value="UDP-Glc/GDP-Man_DH_dimer"/>
</dbReference>
<dbReference type="SUPFAM" id="SSF51735">
    <property type="entry name" value="NAD(P)-binding Rossmann-fold domains"/>
    <property type="match status" value="1"/>
</dbReference>
<comment type="similarity">
    <text evidence="1 4">Belongs to the UDP-glucose/GDP-mannose dehydrogenase family.</text>
</comment>
<dbReference type="PANTHER" id="PTHR43491">
    <property type="entry name" value="UDP-N-ACETYL-D-MANNOSAMINE DEHYDROGENASE"/>
    <property type="match status" value="1"/>
</dbReference>
<keyword evidence="2" id="KW-0560">Oxidoreductase</keyword>
<evidence type="ECO:0000256" key="3">
    <source>
        <dbReference type="ARBA" id="ARBA00023027"/>
    </source>
</evidence>
<dbReference type="SUPFAM" id="SSF52413">
    <property type="entry name" value="UDP-glucose/GDP-mannose dehydrogenase C-terminal domain"/>
    <property type="match status" value="1"/>
</dbReference>
<evidence type="ECO:0000259" key="5">
    <source>
        <dbReference type="SMART" id="SM00984"/>
    </source>
</evidence>
<dbReference type="PANTHER" id="PTHR43491:SF2">
    <property type="entry name" value="UDP-N-ACETYL-D-MANNOSAMINE DEHYDROGENASE"/>
    <property type="match status" value="1"/>
</dbReference>
<name>A0A6M6DZH5_PRIMG</name>
<dbReference type="EMBL" id="CP045273">
    <property type="protein sequence ID" value="QJX80172.1"/>
    <property type="molecule type" value="Genomic_DNA"/>
</dbReference>